<accession>A0A8W7P4V5</accession>
<dbReference type="Proteomes" id="UP000075882">
    <property type="component" value="Unassembled WGS sequence"/>
</dbReference>
<organism evidence="2">
    <name type="scientific">Anopheles coluzzii</name>
    <name type="common">African malaria mosquito</name>
    <dbReference type="NCBI Taxonomy" id="1518534"/>
    <lineage>
        <taxon>Eukaryota</taxon>
        <taxon>Metazoa</taxon>
        <taxon>Ecdysozoa</taxon>
        <taxon>Arthropoda</taxon>
        <taxon>Hexapoda</taxon>
        <taxon>Insecta</taxon>
        <taxon>Pterygota</taxon>
        <taxon>Neoptera</taxon>
        <taxon>Endopterygota</taxon>
        <taxon>Diptera</taxon>
        <taxon>Nematocera</taxon>
        <taxon>Culicoidea</taxon>
        <taxon>Culicidae</taxon>
        <taxon>Anophelinae</taxon>
        <taxon>Anopheles</taxon>
    </lineage>
</organism>
<evidence type="ECO:0000256" key="1">
    <source>
        <dbReference type="SAM" id="MobiDB-lite"/>
    </source>
</evidence>
<evidence type="ECO:0000313" key="2">
    <source>
        <dbReference type="EnsemblMetazoa" id="ACOM025581-PA.1"/>
    </source>
</evidence>
<protein>
    <submittedName>
        <fullName evidence="2">Uncharacterized protein</fullName>
    </submittedName>
</protein>
<dbReference type="AlphaFoldDB" id="A0A8W7P4V5"/>
<proteinExistence type="predicted"/>
<name>A0A8W7P4V5_ANOCL</name>
<dbReference type="EnsemblMetazoa" id="ACOM025581-RA">
    <property type="protein sequence ID" value="ACOM025581-PA.1"/>
    <property type="gene ID" value="ACOM025581"/>
</dbReference>
<reference evidence="2" key="1">
    <citation type="submission" date="2022-08" db="UniProtKB">
        <authorList>
            <consortium name="EnsemblMetazoa"/>
        </authorList>
    </citation>
    <scope>IDENTIFICATION</scope>
</reference>
<feature type="region of interest" description="Disordered" evidence="1">
    <location>
        <begin position="79"/>
        <end position="109"/>
    </location>
</feature>
<feature type="compositionally biased region" description="Low complexity" evidence="1">
    <location>
        <begin position="87"/>
        <end position="100"/>
    </location>
</feature>
<sequence length="109" mass="11877">MANQCLIIPLNTLHVQQQQQQQAVCFIYRTPKLLDTSPTQQNITLPSSPRPFRHNLSIAQLSDLDDSLMSDAAAALSKCRAGDATPSSQGSNLCNSSSSSKFTKQLQTK</sequence>